<sequence length="56" mass="6577">MTTFSLNTDLIDDLVEAWIENNPIDTDLATTKIIRRVFLYYIKNNKKENKNGEKTD</sequence>
<reference evidence="1" key="1">
    <citation type="journal article" date="2015" name="Nature">
        <title>Complex archaea that bridge the gap between prokaryotes and eukaryotes.</title>
        <authorList>
            <person name="Spang A."/>
            <person name="Saw J.H."/>
            <person name="Jorgensen S.L."/>
            <person name="Zaremba-Niedzwiedzka K."/>
            <person name="Martijn J."/>
            <person name="Lind A.E."/>
            <person name="van Eijk R."/>
            <person name="Schleper C."/>
            <person name="Guy L."/>
            <person name="Ettema T.J."/>
        </authorList>
    </citation>
    <scope>NUCLEOTIDE SEQUENCE</scope>
</reference>
<organism evidence="1">
    <name type="scientific">marine sediment metagenome</name>
    <dbReference type="NCBI Taxonomy" id="412755"/>
    <lineage>
        <taxon>unclassified sequences</taxon>
        <taxon>metagenomes</taxon>
        <taxon>ecological metagenomes</taxon>
    </lineage>
</organism>
<comment type="caution">
    <text evidence="1">The sequence shown here is derived from an EMBL/GenBank/DDBJ whole genome shotgun (WGS) entry which is preliminary data.</text>
</comment>
<evidence type="ECO:0000313" key="1">
    <source>
        <dbReference type="EMBL" id="KKL76593.1"/>
    </source>
</evidence>
<proteinExistence type="predicted"/>
<accession>A0A0F9ER27</accession>
<gene>
    <name evidence="1" type="ORF">LCGC14_2043350</name>
</gene>
<name>A0A0F9ER27_9ZZZZ</name>
<dbReference type="AlphaFoldDB" id="A0A0F9ER27"/>
<dbReference type="EMBL" id="LAZR01023997">
    <property type="protein sequence ID" value="KKL76593.1"/>
    <property type="molecule type" value="Genomic_DNA"/>
</dbReference>
<protein>
    <submittedName>
        <fullName evidence="1">Uncharacterized protein</fullName>
    </submittedName>
</protein>